<gene>
    <name evidence="1" type="ORF">JW613_00170</name>
</gene>
<proteinExistence type="predicted"/>
<dbReference type="Proteomes" id="UP000721954">
    <property type="component" value="Unassembled WGS sequence"/>
</dbReference>
<evidence type="ECO:0008006" key="3">
    <source>
        <dbReference type="Google" id="ProtNLM"/>
    </source>
</evidence>
<name>A0ABS3XN49_9ACTN</name>
<keyword evidence="2" id="KW-1185">Reference proteome</keyword>
<dbReference type="RefSeq" id="WP_209208633.1">
    <property type="nucleotide sequence ID" value="NZ_JAFFZM010000001.1"/>
</dbReference>
<evidence type="ECO:0000313" key="1">
    <source>
        <dbReference type="EMBL" id="MBO8196734.1"/>
    </source>
</evidence>
<sequence length="324" mass="34376">MSFTYVGSGPYCYANSLAMILADQAPPLAVIEVLTGSPYGMQLIGGRLPLFDSFGWDPEIGLDDAIGLLGWECERMDGGTASDALDRLRQACQDDGPVLAGPLELGLLSYQPGSGKAVGADHYLVVLEVGDDTVLVHDPQGYPYATLPVAAFAQAWRGELIPYLGRPFRMRHKFTRRRQVGQKEALLRALPGGSAWLAGRRDVEVAPGTLGQAEAAERTAQLVEYGLDPEVRLLWQEFAVRVGARRLNDLAACLLSLGLDDGAAIAAKQARIVGGLQGAVVSGDDKALAAGLRRLAPTYERLRAALIADDGTGLAGDDGQGTPH</sequence>
<evidence type="ECO:0000313" key="2">
    <source>
        <dbReference type="Proteomes" id="UP000721954"/>
    </source>
</evidence>
<accession>A0ABS3XN49</accession>
<dbReference type="GeneID" id="96256997"/>
<protein>
    <recommendedName>
        <fullName evidence="3">RADC family protein</fullName>
    </recommendedName>
</protein>
<organism evidence="1 2">
    <name type="scientific">Streptomyces smyrnaeus</name>
    <dbReference type="NCBI Taxonomy" id="1387713"/>
    <lineage>
        <taxon>Bacteria</taxon>
        <taxon>Bacillati</taxon>
        <taxon>Actinomycetota</taxon>
        <taxon>Actinomycetes</taxon>
        <taxon>Kitasatosporales</taxon>
        <taxon>Streptomycetaceae</taxon>
        <taxon>Streptomyces</taxon>
    </lineage>
</organism>
<dbReference type="EMBL" id="JAFFZM010000001">
    <property type="protein sequence ID" value="MBO8196734.1"/>
    <property type="molecule type" value="Genomic_DNA"/>
</dbReference>
<comment type="caution">
    <text evidence="1">The sequence shown here is derived from an EMBL/GenBank/DDBJ whole genome shotgun (WGS) entry which is preliminary data.</text>
</comment>
<reference evidence="1 2" key="1">
    <citation type="submission" date="2021-02" db="EMBL/GenBank/DDBJ databases">
        <title>Streptomyces spirodelae sp. nov., isolated from duckweed.</title>
        <authorList>
            <person name="Saimee Y."/>
            <person name="Duangmal K."/>
        </authorList>
    </citation>
    <scope>NUCLEOTIDE SEQUENCE [LARGE SCALE GENOMIC DNA]</scope>
    <source>
        <strain evidence="1 2">DSM 42105</strain>
    </source>
</reference>